<dbReference type="EMBL" id="JAODUO010000340">
    <property type="protein sequence ID" value="KAK2182694.1"/>
    <property type="molecule type" value="Genomic_DNA"/>
</dbReference>
<accession>A0AAD9NW98</accession>
<keyword evidence="3" id="KW-0539">Nucleus</keyword>
<evidence type="ECO:0000259" key="5">
    <source>
        <dbReference type="PROSITE" id="PS51253"/>
    </source>
</evidence>
<proteinExistence type="predicted"/>
<keyword evidence="7" id="KW-1185">Reference proteome</keyword>
<feature type="compositionally biased region" description="Basic residues" evidence="4">
    <location>
        <begin position="164"/>
        <end position="173"/>
    </location>
</feature>
<dbReference type="Proteomes" id="UP001209878">
    <property type="component" value="Unassembled WGS sequence"/>
</dbReference>
<dbReference type="InterPro" id="IPR004875">
    <property type="entry name" value="DDE_SF_endonuclease_dom"/>
</dbReference>
<dbReference type="PANTHER" id="PTHR19303">
    <property type="entry name" value="TRANSPOSON"/>
    <property type="match status" value="1"/>
</dbReference>
<dbReference type="InterPro" id="IPR009057">
    <property type="entry name" value="Homeodomain-like_sf"/>
</dbReference>
<sequence length="1030" mass="114006">MSTMEEEVDTGQPVQWTVIHNTQGGDDHVEVVNDESGPLLVAMQPGVDVPAVEIGEVVVVTEGTEVVESQGGETDAGNASYMHVSTVEEVVESVFCGRGNTVEVGTYQEGDIARKEYRVAPAETRVKAARPKGRLAVAKAPPPSSSSESESEDSSDQSDNGSGIRKKPKKREFAHRLQWRDRDMLEALKAVQEMKMTIRGAAKKFAVPYSTLKDRVHGRVRHGTKPGVKTALSPEEEEELVRYVKDMETAGFQLRYIDVRDRAGELLRLNHGHNSPYRDCSPGHNWLAGFLKRHPGLEFKRPSNRNCLPSMTKQKQMLRKFFDVAGQVFKKYKLHHKSDRIFCVSEIKLSCFQSATILVAMAADGTVLPPFVVFPGVRLKLTSVRESFPGAAFTSSYDGQINEDVFLWWFRDHFLKHVPSVGRKPSVLFLSRWVVDVTLQLAQKAKEEKVHLVCIPPGVAHLVLPLEDMVVHQLEAMISKKALKWEAENPGTAFTHRAFAQILHKVWRRAITSEHVTLKFAKNGLFPLNNLAISNERIFAAAQTMREMPRPPSPLHHGSPLSGLSLLSALSSHEYASLEHNNQLNAHENNSSENTPEPQQQPPRHKSYLEEHLVASPTPPGVVNTPPIKTPKRQLHEMLERSLLQQQLETGNHEQQAEVDSKDVLAYKEVHSALVAARDNPDQISRAIDSILSGESVMTSPRRKKLRTISDSDVKPSWKIVRIETVEGDGGASIEAQMTAEAPPPPEVVVHEEVVFDQIVNEETVVEETLQEEIVQEEPVQEVLHEEVVQEEVVQEEVIQEEVVQEEVVQDERFETHQKSVMVQQHSGGKTVVISRPTTTATTTTPGNWMSQFKEFIKIVPSQGRNAPASRDVKSKFMIKGGEVFLQPVEMVASEGAGHVFVKGEVMEMAGEEQVVTSTGGLATVDLAASGDAKQIQPGMVELIHVLPNGEQILVTPSVGESVVRQLSGGEQAVEMYTEDVVQQETVVSSANDLQCGGGGGGEPQTVVEECVVEYIQMLPEDAAWEEQVV</sequence>
<feature type="region of interest" description="Disordered" evidence="4">
    <location>
        <begin position="586"/>
        <end position="605"/>
    </location>
</feature>
<dbReference type="GO" id="GO:0003677">
    <property type="term" value="F:DNA binding"/>
    <property type="evidence" value="ECO:0007669"/>
    <property type="project" value="UniProtKB-KW"/>
</dbReference>
<dbReference type="SUPFAM" id="SSF46689">
    <property type="entry name" value="Homeodomain-like"/>
    <property type="match status" value="1"/>
</dbReference>
<dbReference type="SMART" id="SM00674">
    <property type="entry name" value="CENPB"/>
    <property type="match status" value="1"/>
</dbReference>
<dbReference type="Pfam" id="PF05225">
    <property type="entry name" value="HTH_psq"/>
    <property type="match status" value="1"/>
</dbReference>
<dbReference type="PANTHER" id="PTHR19303:SF74">
    <property type="entry name" value="POGO TRANSPOSABLE ELEMENT WITH KRAB DOMAIN"/>
    <property type="match status" value="1"/>
</dbReference>
<dbReference type="Gene3D" id="1.10.10.60">
    <property type="entry name" value="Homeodomain-like"/>
    <property type="match status" value="1"/>
</dbReference>
<comment type="subcellular location">
    <subcellularLocation>
        <location evidence="1">Nucleus</location>
    </subcellularLocation>
</comment>
<comment type="caution">
    <text evidence="6">The sequence shown here is derived from an EMBL/GenBank/DDBJ whole genome shotgun (WGS) entry which is preliminary data.</text>
</comment>
<dbReference type="GO" id="GO:0005634">
    <property type="term" value="C:nucleus"/>
    <property type="evidence" value="ECO:0007669"/>
    <property type="project" value="UniProtKB-SubCell"/>
</dbReference>
<dbReference type="Pfam" id="PF03184">
    <property type="entry name" value="DDE_1"/>
    <property type="match status" value="1"/>
</dbReference>
<evidence type="ECO:0000256" key="4">
    <source>
        <dbReference type="SAM" id="MobiDB-lite"/>
    </source>
</evidence>
<evidence type="ECO:0000313" key="7">
    <source>
        <dbReference type="Proteomes" id="UP001209878"/>
    </source>
</evidence>
<dbReference type="InterPro" id="IPR007889">
    <property type="entry name" value="HTH_Psq"/>
</dbReference>
<reference evidence="6" key="1">
    <citation type="journal article" date="2023" name="Mol. Biol. Evol.">
        <title>Third-Generation Sequencing Reveals the Adaptive Role of the Epigenome in Three Deep-Sea Polychaetes.</title>
        <authorList>
            <person name="Perez M."/>
            <person name="Aroh O."/>
            <person name="Sun Y."/>
            <person name="Lan Y."/>
            <person name="Juniper S.K."/>
            <person name="Young C.R."/>
            <person name="Angers B."/>
            <person name="Qian P.Y."/>
        </authorList>
    </citation>
    <scope>NUCLEOTIDE SEQUENCE</scope>
    <source>
        <strain evidence="6">R07B-5</strain>
    </source>
</reference>
<gene>
    <name evidence="6" type="ORF">NP493_338g02049</name>
</gene>
<keyword evidence="2" id="KW-0238">DNA-binding</keyword>
<feature type="region of interest" description="Disordered" evidence="4">
    <location>
        <begin position="124"/>
        <end position="175"/>
    </location>
</feature>
<organism evidence="6 7">
    <name type="scientific">Ridgeia piscesae</name>
    <name type="common">Tubeworm</name>
    <dbReference type="NCBI Taxonomy" id="27915"/>
    <lineage>
        <taxon>Eukaryota</taxon>
        <taxon>Metazoa</taxon>
        <taxon>Spiralia</taxon>
        <taxon>Lophotrochozoa</taxon>
        <taxon>Annelida</taxon>
        <taxon>Polychaeta</taxon>
        <taxon>Sedentaria</taxon>
        <taxon>Canalipalpata</taxon>
        <taxon>Sabellida</taxon>
        <taxon>Siboglinidae</taxon>
        <taxon>Ridgeia</taxon>
    </lineage>
</organism>
<name>A0AAD9NW98_RIDPI</name>
<evidence type="ECO:0000256" key="2">
    <source>
        <dbReference type="ARBA" id="ARBA00023125"/>
    </source>
</evidence>
<feature type="domain" description="HTH CENPB-type" evidence="5">
    <location>
        <begin position="224"/>
        <end position="300"/>
    </location>
</feature>
<dbReference type="InterPro" id="IPR006600">
    <property type="entry name" value="HTH_CenpB_DNA-bd_dom"/>
</dbReference>
<feature type="compositionally biased region" description="Polar residues" evidence="4">
    <location>
        <begin position="586"/>
        <end position="598"/>
    </location>
</feature>
<dbReference type="InterPro" id="IPR050863">
    <property type="entry name" value="CenT-Element_Derived"/>
</dbReference>
<dbReference type="Pfam" id="PF03221">
    <property type="entry name" value="HTH_Tnp_Tc5"/>
    <property type="match status" value="1"/>
</dbReference>
<dbReference type="PROSITE" id="PS51253">
    <property type="entry name" value="HTH_CENPB"/>
    <property type="match status" value="1"/>
</dbReference>
<dbReference type="AlphaFoldDB" id="A0AAD9NW98"/>
<evidence type="ECO:0000256" key="3">
    <source>
        <dbReference type="ARBA" id="ARBA00023242"/>
    </source>
</evidence>
<evidence type="ECO:0000256" key="1">
    <source>
        <dbReference type="ARBA" id="ARBA00004123"/>
    </source>
</evidence>
<evidence type="ECO:0000313" key="6">
    <source>
        <dbReference type="EMBL" id="KAK2182694.1"/>
    </source>
</evidence>
<protein>
    <recommendedName>
        <fullName evidence="5">HTH CENPB-type domain-containing protein</fullName>
    </recommendedName>
</protein>